<dbReference type="EMBL" id="LN899819">
    <property type="protein sequence ID" value="CUV15881.1"/>
    <property type="molecule type" value="Genomic_DNA"/>
</dbReference>
<organism evidence="1">
    <name type="scientific">Ralstonia solanacearum</name>
    <name type="common">Pseudomonas solanacearum</name>
    <dbReference type="NCBI Taxonomy" id="305"/>
    <lineage>
        <taxon>Bacteria</taxon>
        <taxon>Pseudomonadati</taxon>
        <taxon>Pseudomonadota</taxon>
        <taxon>Betaproteobacteria</taxon>
        <taxon>Burkholderiales</taxon>
        <taxon>Burkholderiaceae</taxon>
        <taxon>Ralstonia</taxon>
        <taxon>Ralstonia solanacearum species complex</taxon>
    </lineage>
</organism>
<name>A0A0S4U0Y8_RALSL</name>
<dbReference type="AlphaFoldDB" id="A0A0S4U0Y8"/>
<sequence length="45" mass="4873">MSYPATVLVGLSSRETVEIGGVLYHVRDVRAVGDGSEIRAKLTRL</sequence>
<gene>
    <name evidence="1" type="ORF">RUN39_v1_2720002</name>
</gene>
<evidence type="ECO:0000313" key="1">
    <source>
        <dbReference type="EMBL" id="CUV15881.1"/>
    </source>
</evidence>
<protein>
    <submittedName>
        <fullName evidence="1">Uncharacterized protein</fullName>
    </submittedName>
</protein>
<accession>A0A0S4U0Y8</accession>
<proteinExistence type="predicted"/>
<reference evidence="1" key="1">
    <citation type="submission" date="2015-10" db="EMBL/GenBank/DDBJ databases">
        <authorList>
            <person name="Gilbert D.G."/>
        </authorList>
    </citation>
    <scope>NUCLEOTIDE SEQUENCE</scope>
    <source>
        <strain evidence="1">Phyl III-seqv23</strain>
    </source>
</reference>